<dbReference type="Gene3D" id="3.40.109.10">
    <property type="entry name" value="NADH Oxidase"/>
    <property type="match status" value="1"/>
</dbReference>
<dbReference type="CDD" id="cd02062">
    <property type="entry name" value="Nitro_FMN_reductase"/>
    <property type="match status" value="1"/>
</dbReference>
<protein>
    <submittedName>
        <fullName evidence="5">Nitroreductase</fullName>
    </submittedName>
</protein>
<evidence type="ECO:0000313" key="6">
    <source>
        <dbReference type="Proteomes" id="UP000019063"/>
    </source>
</evidence>
<reference evidence="5 6" key="1">
    <citation type="journal article" date="2014" name="Antonie Van Leeuwenhoek">
        <title>Roseivivax atlanticus sp. nov., isolated from surface seawater of the Atlantic Ocean.</title>
        <authorList>
            <person name="Li G."/>
            <person name="Lai Q."/>
            <person name="Liu X."/>
            <person name="Sun F."/>
            <person name="Shao Z."/>
        </authorList>
    </citation>
    <scope>NUCLEOTIDE SEQUENCE [LARGE SCALE GENOMIC DNA]</scope>
    <source>
        <strain evidence="5 6">22II-s10s</strain>
    </source>
</reference>
<dbReference type="AlphaFoldDB" id="W4HDY2"/>
<dbReference type="GO" id="GO:0016491">
    <property type="term" value="F:oxidoreductase activity"/>
    <property type="evidence" value="ECO:0007669"/>
    <property type="project" value="UniProtKB-KW"/>
</dbReference>
<gene>
    <name evidence="5" type="ORF">ATO8_19529</name>
</gene>
<feature type="domain" description="Methyltransferase type 11" evidence="4">
    <location>
        <begin position="282"/>
        <end position="371"/>
    </location>
</feature>
<comment type="caution">
    <text evidence="5">The sequence shown here is derived from an EMBL/GenBank/DDBJ whole genome shotgun (WGS) entry which is preliminary data.</text>
</comment>
<dbReference type="Pfam" id="PF00881">
    <property type="entry name" value="Nitroreductase"/>
    <property type="match status" value="1"/>
</dbReference>
<dbReference type="InterPro" id="IPR029479">
    <property type="entry name" value="Nitroreductase"/>
</dbReference>
<dbReference type="InterPro" id="IPR013216">
    <property type="entry name" value="Methyltransf_11"/>
</dbReference>
<name>W4HDY2_9RHOB</name>
<evidence type="ECO:0000256" key="2">
    <source>
        <dbReference type="ARBA" id="ARBA00023002"/>
    </source>
</evidence>
<evidence type="ECO:0000313" key="5">
    <source>
        <dbReference type="EMBL" id="ETW10972.1"/>
    </source>
</evidence>
<proteinExistence type="inferred from homology"/>
<dbReference type="InterPro" id="IPR029063">
    <property type="entry name" value="SAM-dependent_MTases_sf"/>
</dbReference>
<evidence type="ECO:0000256" key="1">
    <source>
        <dbReference type="ARBA" id="ARBA00007118"/>
    </source>
</evidence>
<evidence type="ECO:0000259" key="4">
    <source>
        <dbReference type="Pfam" id="PF08241"/>
    </source>
</evidence>
<keyword evidence="2" id="KW-0560">Oxidoreductase</keyword>
<evidence type="ECO:0000259" key="3">
    <source>
        <dbReference type="Pfam" id="PF00881"/>
    </source>
</evidence>
<dbReference type="Gene3D" id="3.40.50.150">
    <property type="entry name" value="Vaccinia Virus protein VP39"/>
    <property type="match status" value="1"/>
</dbReference>
<dbReference type="SUPFAM" id="SSF53335">
    <property type="entry name" value="S-adenosyl-L-methionine-dependent methyltransferases"/>
    <property type="match status" value="1"/>
</dbReference>
<dbReference type="eggNOG" id="COG2226">
    <property type="taxonomic scope" value="Bacteria"/>
</dbReference>
<dbReference type="PANTHER" id="PTHR43673">
    <property type="entry name" value="NAD(P)H NITROREDUCTASE YDGI-RELATED"/>
    <property type="match status" value="1"/>
</dbReference>
<dbReference type="SUPFAM" id="SSF55469">
    <property type="entry name" value="FMN-dependent nitroreductase-like"/>
    <property type="match status" value="1"/>
</dbReference>
<organism evidence="5 6">
    <name type="scientific">Roseivivax marinus</name>
    <dbReference type="NCBI Taxonomy" id="1379903"/>
    <lineage>
        <taxon>Bacteria</taxon>
        <taxon>Pseudomonadati</taxon>
        <taxon>Pseudomonadota</taxon>
        <taxon>Alphaproteobacteria</taxon>
        <taxon>Rhodobacterales</taxon>
        <taxon>Roseobacteraceae</taxon>
        <taxon>Roseivivax</taxon>
    </lineage>
</organism>
<dbReference type="RefSeq" id="WP_043847041.1">
    <property type="nucleotide sequence ID" value="NZ_AQQW01000019.1"/>
</dbReference>
<dbReference type="InterPro" id="IPR000415">
    <property type="entry name" value="Nitroreductase-like"/>
</dbReference>
<dbReference type="CDD" id="cd02440">
    <property type="entry name" value="AdoMet_MTases"/>
    <property type="match status" value="1"/>
</dbReference>
<dbReference type="GO" id="GO:0008757">
    <property type="term" value="F:S-adenosylmethionine-dependent methyltransferase activity"/>
    <property type="evidence" value="ECO:0007669"/>
    <property type="project" value="InterPro"/>
</dbReference>
<feature type="domain" description="Nitroreductase" evidence="3">
    <location>
        <begin position="25"/>
        <end position="80"/>
    </location>
</feature>
<comment type="similarity">
    <text evidence="1">Belongs to the nitroreductase family.</text>
</comment>
<dbReference type="Proteomes" id="UP000019063">
    <property type="component" value="Unassembled WGS sequence"/>
</dbReference>
<keyword evidence="6" id="KW-1185">Reference proteome</keyword>
<dbReference type="STRING" id="1379903.ATO8_19529"/>
<dbReference type="PANTHER" id="PTHR43673:SF10">
    <property type="entry name" value="NADH DEHYDROGENASE_NAD(P)H NITROREDUCTASE XCC3605-RELATED"/>
    <property type="match status" value="1"/>
</dbReference>
<dbReference type="eggNOG" id="COG0778">
    <property type="taxonomic scope" value="Bacteria"/>
</dbReference>
<sequence length="453" mass="50641">MTGKNREAAHKAGSTDAEAILERLAARHSCRVFDGRPMDQETIRRIVLDGTQAPSSCNQQQWHFIVITDREALRKARDIAGGNPHFSECGALIYLTFQKGWAHRNYSVVQSVGAAGYHMLLSTHLRGYSGIWNAGVGDHSQLREMLGIPEIFEILGALAIGRAAETAPAMKAPRRPDETIMSFERFERPAPTIYPVKPAESYPADRIANHDNPFAEWNPSAWTWEQLADFRGYSVWAKSPTPGVFVSARHGEATAREMEVLGPVAPGEKVAEIMPWGGTTTVELLRHLPMDAQLNVVELSDNNLSFIRERLRREGLERSSTSFLRADRGRLPFPDASLAIVYFPQSLEQVPDLSGVLDEAHRVLKTGGRLLAGTRNMTSRYGRQWRDDESRGQVPLQGPFTPLPARTVRSAIADRFEITDEAGIGLAQGYDADLSRGAWRHRRRIYVIKARRR</sequence>
<accession>W4HDY2</accession>
<dbReference type="EMBL" id="AQQW01000019">
    <property type="protein sequence ID" value="ETW10972.1"/>
    <property type="molecule type" value="Genomic_DNA"/>
</dbReference>
<dbReference type="Pfam" id="PF08241">
    <property type="entry name" value="Methyltransf_11"/>
    <property type="match status" value="1"/>
</dbReference>